<organism evidence="2 3">
    <name type="scientific">Anopheles culicifacies</name>
    <dbReference type="NCBI Taxonomy" id="139723"/>
    <lineage>
        <taxon>Eukaryota</taxon>
        <taxon>Metazoa</taxon>
        <taxon>Ecdysozoa</taxon>
        <taxon>Arthropoda</taxon>
        <taxon>Hexapoda</taxon>
        <taxon>Insecta</taxon>
        <taxon>Pterygota</taxon>
        <taxon>Neoptera</taxon>
        <taxon>Endopterygota</taxon>
        <taxon>Diptera</taxon>
        <taxon>Nematocera</taxon>
        <taxon>Culicoidea</taxon>
        <taxon>Culicidae</taxon>
        <taxon>Anophelinae</taxon>
        <taxon>Anopheles</taxon>
        <taxon>culicifacies species complex</taxon>
    </lineage>
</organism>
<proteinExistence type="predicted"/>
<evidence type="ECO:0000256" key="1">
    <source>
        <dbReference type="SAM" id="MobiDB-lite"/>
    </source>
</evidence>
<feature type="region of interest" description="Disordered" evidence="1">
    <location>
        <begin position="1"/>
        <end position="61"/>
    </location>
</feature>
<reference evidence="3" key="1">
    <citation type="submission" date="2013-09" db="EMBL/GenBank/DDBJ databases">
        <title>The Genome Sequence of Anopheles culicifacies species A.</title>
        <authorList>
            <consortium name="The Broad Institute Genomics Platform"/>
            <person name="Neafsey D.E."/>
            <person name="Besansky N."/>
            <person name="Howell P."/>
            <person name="Walton C."/>
            <person name="Young S.K."/>
            <person name="Zeng Q."/>
            <person name="Gargeya S."/>
            <person name="Fitzgerald M."/>
            <person name="Haas B."/>
            <person name="Abouelleil A."/>
            <person name="Allen A.W."/>
            <person name="Alvarado L."/>
            <person name="Arachchi H.M."/>
            <person name="Berlin A.M."/>
            <person name="Chapman S.B."/>
            <person name="Gainer-Dewar J."/>
            <person name="Goldberg J."/>
            <person name="Griggs A."/>
            <person name="Gujja S."/>
            <person name="Hansen M."/>
            <person name="Howarth C."/>
            <person name="Imamovic A."/>
            <person name="Ireland A."/>
            <person name="Larimer J."/>
            <person name="McCowan C."/>
            <person name="Murphy C."/>
            <person name="Pearson M."/>
            <person name="Poon T.W."/>
            <person name="Priest M."/>
            <person name="Roberts A."/>
            <person name="Saif S."/>
            <person name="Shea T."/>
            <person name="Sisk P."/>
            <person name="Sykes S."/>
            <person name="Wortman J."/>
            <person name="Nusbaum C."/>
            <person name="Birren B."/>
        </authorList>
    </citation>
    <scope>NUCLEOTIDE SEQUENCE [LARGE SCALE GENOMIC DNA]</scope>
    <source>
        <strain evidence="3">A-37</strain>
    </source>
</reference>
<dbReference type="EMBL" id="AXCM01015524">
    <property type="status" value="NOT_ANNOTATED_CDS"/>
    <property type="molecule type" value="Genomic_DNA"/>
</dbReference>
<feature type="compositionally biased region" description="Polar residues" evidence="1">
    <location>
        <begin position="1"/>
        <end position="10"/>
    </location>
</feature>
<dbReference type="VEuPathDB" id="VectorBase:ACUA008854"/>
<dbReference type="EnsemblMetazoa" id="ACUA008854-RA">
    <property type="protein sequence ID" value="ACUA008854-PA"/>
    <property type="gene ID" value="ACUA008854"/>
</dbReference>
<keyword evidence="3" id="KW-1185">Reference proteome</keyword>
<reference evidence="2" key="2">
    <citation type="submission" date="2020-05" db="UniProtKB">
        <authorList>
            <consortium name="EnsemblMetazoa"/>
        </authorList>
    </citation>
    <scope>IDENTIFICATION</scope>
    <source>
        <strain evidence="2">A-37</strain>
    </source>
</reference>
<evidence type="ECO:0000313" key="2">
    <source>
        <dbReference type="EnsemblMetazoa" id="ACUA008854-PA"/>
    </source>
</evidence>
<name>A0A182M3X9_9DIPT</name>
<evidence type="ECO:0000313" key="3">
    <source>
        <dbReference type="Proteomes" id="UP000075883"/>
    </source>
</evidence>
<protein>
    <submittedName>
        <fullName evidence="2">Uncharacterized protein</fullName>
    </submittedName>
</protein>
<feature type="compositionally biased region" description="Basic residues" evidence="1">
    <location>
        <begin position="14"/>
        <end position="26"/>
    </location>
</feature>
<sequence>MSSLRKSASFRSRIPVRRTRLPHRRCTSPADQSVGTAIGHSHGSESSIATGGPNDAGAGLFGKVVGQQPKAWYDRSHCYSSSSYTSSDESYDSEPAPFQVSYRNGGEGYLFFFFGVSARTTTRPTFPRTLSGW</sequence>
<dbReference type="Proteomes" id="UP000075883">
    <property type="component" value="Unassembled WGS sequence"/>
</dbReference>
<dbReference type="AlphaFoldDB" id="A0A182M3X9"/>
<accession>A0A182M3X9</accession>